<name>A0A3R9GZH3_STRCR</name>
<comment type="caution">
    <text evidence="1">The sequence shown here is derived from an EMBL/GenBank/DDBJ whole genome shotgun (WGS) entry which is preliminary data.</text>
</comment>
<evidence type="ECO:0000313" key="1">
    <source>
        <dbReference type="EMBL" id="RSI45121.1"/>
    </source>
</evidence>
<protein>
    <submittedName>
        <fullName evidence="1">Uncharacterized protein</fullName>
    </submittedName>
</protein>
<accession>A0A3R9GZH3</accession>
<sequence>MPRIGEFFDLNAVLFLHQGLERILQEGAIGQELGRSLALTILDVGGVEGLSGDIGFLRVLAL</sequence>
<proteinExistence type="predicted"/>
<reference evidence="1 2" key="1">
    <citation type="submission" date="2018-11" db="EMBL/GenBank/DDBJ databases">
        <title>Species Designations Belie Phenotypic and Genotypic Heterogeneity in Oral Streptococci.</title>
        <authorList>
            <person name="Velsko I."/>
        </authorList>
    </citation>
    <scope>NUCLEOTIDE SEQUENCE [LARGE SCALE GENOMIC DNA]</scope>
    <source>
        <strain evidence="1 2">BCC51</strain>
    </source>
</reference>
<evidence type="ECO:0000313" key="2">
    <source>
        <dbReference type="Proteomes" id="UP000282617"/>
    </source>
</evidence>
<dbReference type="Proteomes" id="UP000282617">
    <property type="component" value="Unassembled WGS sequence"/>
</dbReference>
<gene>
    <name evidence="1" type="ORF">D8872_02085</name>
</gene>
<dbReference type="AlphaFoldDB" id="A0A3R9GZH3"/>
<organism evidence="1 2">
    <name type="scientific">Streptococcus cristatus</name>
    <dbReference type="NCBI Taxonomy" id="45634"/>
    <lineage>
        <taxon>Bacteria</taxon>
        <taxon>Bacillati</taxon>
        <taxon>Bacillota</taxon>
        <taxon>Bacilli</taxon>
        <taxon>Lactobacillales</taxon>
        <taxon>Streptococcaceae</taxon>
        <taxon>Streptococcus</taxon>
    </lineage>
</organism>
<dbReference type="EMBL" id="RJNA01000002">
    <property type="protein sequence ID" value="RSI45121.1"/>
    <property type="molecule type" value="Genomic_DNA"/>
</dbReference>